<dbReference type="InterPro" id="IPR016135">
    <property type="entry name" value="UBQ-conjugating_enzyme/RWD"/>
</dbReference>
<name>A0A9P1GWD2_9PEZI</name>
<dbReference type="EC" id="2.3.2.23" evidence="1"/>
<dbReference type="EMBL" id="CALLCH030000003">
    <property type="protein sequence ID" value="CAI4211927.1"/>
    <property type="molecule type" value="Genomic_DNA"/>
</dbReference>
<feature type="domain" description="UBC core" evidence="6">
    <location>
        <begin position="1"/>
        <end position="151"/>
    </location>
</feature>
<evidence type="ECO:0000256" key="4">
    <source>
        <dbReference type="ARBA" id="ARBA00022786"/>
    </source>
</evidence>
<dbReference type="GO" id="GO:0005524">
    <property type="term" value="F:ATP binding"/>
    <property type="evidence" value="ECO:0007669"/>
    <property type="project" value="UniProtKB-KW"/>
</dbReference>
<evidence type="ECO:0000256" key="5">
    <source>
        <dbReference type="ARBA" id="ARBA00022840"/>
    </source>
</evidence>
<dbReference type="FunFam" id="3.10.110.10:FF:000060">
    <property type="entry name" value="Ubiquitin conjugating enzyme (UbcB)"/>
    <property type="match status" value="1"/>
</dbReference>
<sequence>MSAKRIQKELAECMASPPAGMSISLGPDSAIHHWRITITGPPNTSYAGGSFGLLLDLPTDYPFKPPVAKFITRIYHPNITNDAVGNICLSILKPDAWKPSTRLSAVLEAVRNLLVEPQPDDPLEARIADEYRNDRAEFDKNVKAYVERYAKNKQPEF</sequence>
<dbReference type="Proteomes" id="UP000838763">
    <property type="component" value="Unassembled WGS sequence"/>
</dbReference>
<keyword evidence="2" id="KW-0808">Transferase</keyword>
<proteinExistence type="predicted"/>
<keyword evidence="5" id="KW-0067">ATP-binding</keyword>
<reference evidence="7" key="1">
    <citation type="submission" date="2022-11" db="EMBL/GenBank/DDBJ databases">
        <authorList>
            <person name="Scott C."/>
            <person name="Bruce N."/>
        </authorList>
    </citation>
    <scope>NUCLEOTIDE SEQUENCE</scope>
</reference>
<keyword evidence="3" id="KW-0547">Nucleotide-binding</keyword>
<accession>A0A9P1GWD2</accession>
<comment type="caution">
    <text evidence="7">The sequence shown here is derived from an EMBL/GenBank/DDBJ whole genome shotgun (WGS) entry which is preliminary data.</text>
</comment>
<evidence type="ECO:0000256" key="2">
    <source>
        <dbReference type="ARBA" id="ARBA00022679"/>
    </source>
</evidence>
<keyword evidence="8" id="KW-1185">Reference proteome</keyword>
<dbReference type="Gene3D" id="3.10.110.10">
    <property type="entry name" value="Ubiquitin Conjugating Enzyme"/>
    <property type="match status" value="1"/>
</dbReference>
<keyword evidence="4" id="KW-0833">Ubl conjugation pathway</keyword>
<evidence type="ECO:0000256" key="1">
    <source>
        <dbReference type="ARBA" id="ARBA00012486"/>
    </source>
</evidence>
<dbReference type="GO" id="GO:0061631">
    <property type="term" value="F:ubiquitin conjugating enzyme activity"/>
    <property type="evidence" value="ECO:0007669"/>
    <property type="project" value="UniProtKB-EC"/>
</dbReference>
<protein>
    <recommendedName>
        <fullName evidence="1">E2 ubiquitin-conjugating enzyme</fullName>
        <ecNumber evidence="1">2.3.2.23</ecNumber>
    </recommendedName>
</protein>
<dbReference type="PROSITE" id="PS50127">
    <property type="entry name" value="UBC_2"/>
    <property type="match status" value="1"/>
</dbReference>
<organism evidence="7 8">
    <name type="scientific">Parascedosporium putredinis</name>
    <dbReference type="NCBI Taxonomy" id="1442378"/>
    <lineage>
        <taxon>Eukaryota</taxon>
        <taxon>Fungi</taxon>
        <taxon>Dikarya</taxon>
        <taxon>Ascomycota</taxon>
        <taxon>Pezizomycotina</taxon>
        <taxon>Sordariomycetes</taxon>
        <taxon>Hypocreomycetidae</taxon>
        <taxon>Microascales</taxon>
        <taxon>Microascaceae</taxon>
        <taxon>Parascedosporium</taxon>
    </lineage>
</organism>
<dbReference type="SMART" id="SM00212">
    <property type="entry name" value="UBCc"/>
    <property type="match status" value="1"/>
</dbReference>
<evidence type="ECO:0000313" key="8">
    <source>
        <dbReference type="Proteomes" id="UP000838763"/>
    </source>
</evidence>
<evidence type="ECO:0000313" key="7">
    <source>
        <dbReference type="EMBL" id="CAI4211927.1"/>
    </source>
</evidence>
<dbReference type="InterPro" id="IPR000608">
    <property type="entry name" value="UBC"/>
</dbReference>
<dbReference type="PANTHER" id="PTHR24067">
    <property type="entry name" value="UBIQUITIN-CONJUGATING ENZYME E2"/>
    <property type="match status" value="1"/>
</dbReference>
<dbReference type="InterPro" id="IPR050113">
    <property type="entry name" value="Ub_conjugating_enzyme"/>
</dbReference>
<dbReference type="Pfam" id="PF00179">
    <property type="entry name" value="UQ_con"/>
    <property type="match status" value="1"/>
</dbReference>
<dbReference type="OrthoDB" id="9978460at2759"/>
<gene>
    <name evidence="7" type="ORF">PPNO1_LOCUS1699</name>
</gene>
<evidence type="ECO:0000259" key="6">
    <source>
        <dbReference type="PROSITE" id="PS50127"/>
    </source>
</evidence>
<dbReference type="SUPFAM" id="SSF54495">
    <property type="entry name" value="UBC-like"/>
    <property type="match status" value="1"/>
</dbReference>
<evidence type="ECO:0000256" key="3">
    <source>
        <dbReference type="ARBA" id="ARBA00022741"/>
    </source>
</evidence>
<dbReference type="AlphaFoldDB" id="A0A9P1GWD2"/>